<comment type="caution">
    <text evidence="2">The sequence shown here is derived from an EMBL/GenBank/DDBJ whole genome shotgun (WGS) entry which is preliminary data.</text>
</comment>
<organism evidence="2 3">
    <name type="scientific">Photobacterium proteolyticum</name>
    <dbReference type="NCBI Taxonomy" id="1903952"/>
    <lineage>
        <taxon>Bacteria</taxon>
        <taxon>Pseudomonadati</taxon>
        <taxon>Pseudomonadota</taxon>
        <taxon>Gammaproteobacteria</taxon>
        <taxon>Vibrionales</taxon>
        <taxon>Vibrionaceae</taxon>
        <taxon>Photobacterium</taxon>
    </lineage>
</organism>
<gene>
    <name evidence="2" type="ORF">BIT28_24050</name>
</gene>
<dbReference type="InterPro" id="IPR014729">
    <property type="entry name" value="Rossmann-like_a/b/a_fold"/>
</dbReference>
<proteinExistence type="predicted"/>
<dbReference type="InterPro" id="IPR003848">
    <property type="entry name" value="DUF218"/>
</dbReference>
<dbReference type="AlphaFoldDB" id="A0A1Q9GCI9"/>
<feature type="domain" description="DUF218" evidence="1">
    <location>
        <begin position="161"/>
        <end position="282"/>
    </location>
</feature>
<reference evidence="2 3" key="1">
    <citation type="submission" date="2016-09" db="EMBL/GenBank/DDBJ databases">
        <title>Photobacterium proteolyticum sp. nov. a protease producing bacterium isolated from ocean sediments of Laizhou Bay.</title>
        <authorList>
            <person name="Li Y."/>
        </authorList>
    </citation>
    <scope>NUCLEOTIDE SEQUENCE [LARGE SCALE GENOMIC DNA]</scope>
    <source>
        <strain evidence="2 3">13-12</strain>
    </source>
</reference>
<dbReference type="OrthoDB" id="3289889at2"/>
<dbReference type="CDD" id="cd06259">
    <property type="entry name" value="YdcF-like"/>
    <property type="match status" value="1"/>
</dbReference>
<dbReference type="GO" id="GO:0000270">
    <property type="term" value="P:peptidoglycan metabolic process"/>
    <property type="evidence" value="ECO:0007669"/>
    <property type="project" value="TreeGrafter"/>
</dbReference>
<dbReference type="Proteomes" id="UP000186905">
    <property type="component" value="Unassembled WGS sequence"/>
</dbReference>
<protein>
    <recommendedName>
        <fullName evidence="1">DUF218 domain-containing protein</fullName>
    </recommendedName>
</protein>
<dbReference type="GO" id="GO:0043164">
    <property type="term" value="P:Gram-negative-bacterium-type cell wall biogenesis"/>
    <property type="evidence" value="ECO:0007669"/>
    <property type="project" value="TreeGrafter"/>
</dbReference>
<dbReference type="Pfam" id="PF02698">
    <property type="entry name" value="DUF218"/>
    <property type="match status" value="1"/>
</dbReference>
<name>A0A1Q9GCI9_9GAMM</name>
<dbReference type="STRING" id="1903952.BIT28_24050"/>
<dbReference type="PANTHER" id="PTHR30336:SF4">
    <property type="entry name" value="ENVELOPE BIOGENESIS FACTOR ELYC"/>
    <property type="match status" value="1"/>
</dbReference>
<dbReference type="PANTHER" id="PTHR30336">
    <property type="entry name" value="INNER MEMBRANE PROTEIN, PROBABLE PERMEASE"/>
    <property type="match status" value="1"/>
</dbReference>
<keyword evidence="3" id="KW-1185">Reference proteome</keyword>
<dbReference type="InterPro" id="IPR051599">
    <property type="entry name" value="Cell_Envelope_Assoc"/>
</dbReference>
<dbReference type="RefSeq" id="WP_075767084.1">
    <property type="nucleotide sequence ID" value="NZ_MJIL01000092.1"/>
</dbReference>
<accession>A0A1Q9GCI9</accession>
<evidence type="ECO:0000259" key="1">
    <source>
        <dbReference type="Pfam" id="PF02698"/>
    </source>
</evidence>
<evidence type="ECO:0000313" key="3">
    <source>
        <dbReference type="Proteomes" id="UP000186905"/>
    </source>
</evidence>
<dbReference type="Gene3D" id="3.40.50.620">
    <property type="entry name" value="HUPs"/>
    <property type="match status" value="1"/>
</dbReference>
<dbReference type="GO" id="GO:0005886">
    <property type="term" value="C:plasma membrane"/>
    <property type="evidence" value="ECO:0007669"/>
    <property type="project" value="TreeGrafter"/>
</dbReference>
<evidence type="ECO:0000313" key="2">
    <source>
        <dbReference type="EMBL" id="OLQ72108.1"/>
    </source>
</evidence>
<dbReference type="EMBL" id="MJIL01000092">
    <property type="protein sequence ID" value="OLQ72108.1"/>
    <property type="molecule type" value="Genomic_DNA"/>
</dbReference>
<sequence length="331" mass="37107">MAITNLQQALDAYNSSNRTQYPLNGNLVTNLEAVEYYLAKAIPKLPAHLGLPVTIANMLTFRGEITYALNRYQHCLMNANSDSERCQILTYLAVWSHHEGDERHVEFYLHQLHLIDKASEANVRGLLAILDKILSTPIIDTLSNFTHSRVPIDDHAINKHAIITLGYVLNDDGSMAPQLIQRLELTLRLANQLTESQVIVTGGLAKRGKTESQQMKHWLVQNGVCPDRIIEENKATNTIDNARLSLELLKQYHIQSATLISASIHVHRSKILFETLQCESNLSPISFNHLAVKDGLSNSDTPTGRVRRNCYIDALRGFGLPAFNCEPLVQI</sequence>